<accession>A0AAV5UVL2</accession>
<name>A0AAV5UVL2_9BILA</name>
<keyword evidence="4" id="KW-1185">Reference proteome</keyword>
<keyword evidence="1" id="KW-0732">Signal</keyword>
<evidence type="ECO:0000313" key="2">
    <source>
        <dbReference type="EMBL" id="GMT10180.1"/>
    </source>
</evidence>
<dbReference type="Proteomes" id="UP001432322">
    <property type="component" value="Unassembled WGS sequence"/>
</dbReference>
<feature type="signal peptide" evidence="1">
    <location>
        <begin position="1"/>
        <end position="24"/>
    </location>
</feature>
<gene>
    <name evidence="2" type="ORF">PFISCL1PPCAC_1477</name>
    <name evidence="3" type="ORF">PFISCL1PPCAC_1480</name>
</gene>
<evidence type="ECO:0000256" key="1">
    <source>
        <dbReference type="SAM" id="SignalP"/>
    </source>
</evidence>
<protein>
    <submittedName>
        <fullName evidence="2">Uncharacterized protein</fullName>
    </submittedName>
</protein>
<reference evidence="2" key="1">
    <citation type="submission" date="2023-10" db="EMBL/GenBank/DDBJ databases">
        <title>Genome assembly of Pristionchus species.</title>
        <authorList>
            <person name="Yoshida K."/>
            <person name="Sommer R.J."/>
        </authorList>
    </citation>
    <scope>NUCLEOTIDE SEQUENCE</scope>
    <source>
        <strain evidence="2">RS5133</strain>
    </source>
</reference>
<proteinExistence type="predicted"/>
<organism evidence="2 4">
    <name type="scientific">Pristionchus fissidentatus</name>
    <dbReference type="NCBI Taxonomy" id="1538716"/>
    <lineage>
        <taxon>Eukaryota</taxon>
        <taxon>Metazoa</taxon>
        <taxon>Ecdysozoa</taxon>
        <taxon>Nematoda</taxon>
        <taxon>Chromadorea</taxon>
        <taxon>Rhabditida</taxon>
        <taxon>Rhabditina</taxon>
        <taxon>Diplogasteromorpha</taxon>
        <taxon>Diplogasteroidea</taxon>
        <taxon>Neodiplogasteridae</taxon>
        <taxon>Pristionchus</taxon>
    </lineage>
</organism>
<feature type="chain" id="PRO_5044714726" evidence="1">
    <location>
        <begin position="25"/>
        <end position="92"/>
    </location>
</feature>
<dbReference type="EMBL" id="BTSY01000001">
    <property type="protein sequence ID" value="GMT10183.1"/>
    <property type="molecule type" value="Genomic_DNA"/>
</dbReference>
<dbReference type="EMBL" id="BTSY01000001">
    <property type="protein sequence ID" value="GMT10180.1"/>
    <property type="molecule type" value="Genomic_DNA"/>
</dbReference>
<feature type="non-terminal residue" evidence="2">
    <location>
        <position position="1"/>
    </location>
</feature>
<comment type="caution">
    <text evidence="2">The sequence shown here is derived from an EMBL/GenBank/DDBJ whole genome shotgun (WGS) entry which is preliminary data.</text>
</comment>
<evidence type="ECO:0000313" key="3">
    <source>
        <dbReference type="EMBL" id="GMT10183.1"/>
    </source>
</evidence>
<sequence length="92" mass="9711">SKKGADIFCCISILLTRRLGIAWGTETLYLSQNASLSIGTLVSITSRAVLRGIGHTIGEVVARRNVAVHLYHLTLLSSGASMVLAGVVTDCI</sequence>
<dbReference type="AlphaFoldDB" id="A0AAV5UVL2"/>
<evidence type="ECO:0000313" key="4">
    <source>
        <dbReference type="Proteomes" id="UP001432322"/>
    </source>
</evidence>